<sequence>MRNNTHNTATATASRMLKKIGIAVGIALLTGCTVGPNFTSPSATATQIDLAARDDHSHQYPVSNADISSQWWTLFNDPILSNLEARARLANLDLKIMASRVEQSRANLGITSSNYLPKVSTSGSYTREDISDNSKFAALGAKSSGNDYWQAGFDASWEIDLWGHIKRTVEGAQAEFEVTVLAREAYQITLAAEVARNYLQFRGIQAQLRITEQNKQIAEHKLTLVKSTTKNGLTSKFETSMASAQLAAVTAQIPKLVERRNTQMNKLALLLGENPRALDEELINDVPLPSLPKTIPVGIPAQLAHKRPDVLKAEAQLHQATAAIGVAQSNFYPRITLVGRSGFEAFQSSDLASWDSSFFSVGPAVYLPIFQGGELKQRLKLTEAKQKSAALAYRQTVLNAWHEVDNALDGLASQRSQFDHLNDAYESYKIALHFAQRNYQEGAGNYLNVLTAQRNVLDSRMALNDSATNATLSLVTLYKALGGGWDVSNNDPTAPVFAATDAATISRPNNAAAMSEVRDGK</sequence>
<dbReference type="Pfam" id="PF02321">
    <property type="entry name" value="OEP"/>
    <property type="match status" value="2"/>
</dbReference>
<reference evidence="4" key="1">
    <citation type="journal article" date="2014" name="Environ. Microbiol.">
        <title>Comparative genomics of the marine bacterial genus Glaciecola reveals the high degree of genomic diversity and genomic characteristic for cold adaptation.</title>
        <authorList>
            <person name="Qin Q.L."/>
            <person name="Xie B.B."/>
            <person name="Yu Y."/>
            <person name="Shu Y.L."/>
            <person name="Rong J.C."/>
            <person name="Zhang Y.J."/>
            <person name="Zhao D.L."/>
            <person name="Chen X.L."/>
            <person name="Zhang X.Y."/>
            <person name="Chen B."/>
            <person name="Zhou B.C."/>
            <person name="Zhang Y.Z."/>
        </authorList>
    </citation>
    <scope>NUCLEOTIDE SEQUENCE [LARGE SCALE GENOMIC DNA]</scope>
    <source>
        <strain evidence="4">LMG 21857</strain>
    </source>
</reference>
<dbReference type="EMBL" id="BAER01000096">
    <property type="protein sequence ID" value="GAC34224.1"/>
    <property type="molecule type" value="Genomic_DNA"/>
</dbReference>
<dbReference type="PANTHER" id="PTHR30203">
    <property type="entry name" value="OUTER MEMBRANE CATION EFFLUX PROTEIN"/>
    <property type="match status" value="1"/>
</dbReference>
<proteinExistence type="inferred from homology"/>
<dbReference type="Gene3D" id="1.20.1600.10">
    <property type="entry name" value="Outer membrane efflux proteins (OEP)"/>
    <property type="match status" value="1"/>
</dbReference>
<dbReference type="InterPro" id="IPR003423">
    <property type="entry name" value="OMP_efflux"/>
</dbReference>
<comment type="caution">
    <text evidence="3">The sequence shown here is derived from an EMBL/GenBank/DDBJ whole genome shotgun (WGS) entry which is preliminary data.</text>
</comment>
<organism evidence="3 4">
    <name type="scientific">Paraglaciecola polaris LMG 21857</name>
    <dbReference type="NCBI Taxonomy" id="1129793"/>
    <lineage>
        <taxon>Bacteria</taxon>
        <taxon>Pseudomonadati</taxon>
        <taxon>Pseudomonadota</taxon>
        <taxon>Gammaproteobacteria</taxon>
        <taxon>Alteromonadales</taxon>
        <taxon>Alteromonadaceae</taxon>
        <taxon>Paraglaciecola</taxon>
    </lineage>
</organism>
<accession>K6YNE7</accession>
<evidence type="ECO:0000256" key="1">
    <source>
        <dbReference type="ARBA" id="ARBA00007613"/>
    </source>
</evidence>
<name>K6YNE7_9ALTE</name>
<gene>
    <name evidence="3" type="ORF">GPLA_3335</name>
</gene>
<dbReference type="RefSeq" id="WP_007105990.1">
    <property type="nucleotide sequence ID" value="NZ_BAER01000096.1"/>
</dbReference>
<dbReference type="SUPFAM" id="SSF56954">
    <property type="entry name" value="Outer membrane efflux proteins (OEP)"/>
    <property type="match status" value="1"/>
</dbReference>
<evidence type="ECO:0000313" key="4">
    <source>
        <dbReference type="Proteomes" id="UP000006322"/>
    </source>
</evidence>
<dbReference type="GO" id="GO:0015562">
    <property type="term" value="F:efflux transmembrane transporter activity"/>
    <property type="evidence" value="ECO:0007669"/>
    <property type="project" value="InterPro"/>
</dbReference>
<keyword evidence="2 3" id="KW-0449">Lipoprotein</keyword>
<keyword evidence="2" id="KW-1134">Transmembrane beta strand</keyword>
<evidence type="ECO:0000256" key="2">
    <source>
        <dbReference type="RuleBase" id="RU362097"/>
    </source>
</evidence>
<dbReference type="GO" id="GO:0009279">
    <property type="term" value="C:cell outer membrane"/>
    <property type="evidence" value="ECO:0007669"/>
    <property type="project" value="UniProtKB-SubCell"/>
</dbReference>
<evidence type="ECO:0000313" key="3">
    <source>
        <dbReference type="EMBL" id="GAC34224.1"/>
    </source>
</evidence>
<dbReference type="Gene3D" id="2.20.200.10">
    <property type="entry name" value="Outer membrane efflux proteins (OEP)"/>
    <property type="match status" value="1"/>
</dbReference>
<dbReference type="AlphaFoldDB" id="K6YNE7"/>
<dbReference type="Proteomes" id="UP000006322">
    <property type="component" value="Unassembled WGS sequence"/>
</dbReference>
<dbReference type="PANTHER" id="PTHR30203:SF25">
    <property type="entry name" value="OUTER MEMBRANE PROTEIN-RELATED"/>
    <property type="match status" value="1"/>
</dbReference>
<keyword evidence="2" id="KW-0472">Membrane</keyword>
<dbReference type="PROSITE" id="PS51257">
    <property type="entry name" value="PROKAR_LIPOPROTEIN"/>
    <property type="match status" value="1"/>
</dbReference>
<dbReference type="InterPro" id="IPR010131">
    <property type="entry name" value="MdtP/NodT-like"/>
</dbReference>
<dbReference type="NCBIfam" id="TIGR01845">
    <property type="entry name" value="outer_NodT"/>
    <property type="match status" value="1"/>
</dbReference>
<keyword evidence="2" id="KW-0812">Transmembrane</keyword>
<comment type="subcellular location">
    <subcellularLocation>
        <location evidence="2">Cell outer membrane</location>
        <topology evidence="2">Lipid-anchor</topology>
    </subcellularLocation>
</comment>
<protein>
    <submittedName>
        <fullName evidence="3">RND family efflux pump outer membrane lipoprotein</fullName>
    </submittedName>
</protein>
<keyword evidence="2" id="KW-0564">Palmitate</keyword>
<keyword evidence="4" id="KW-1185">Reference proteome</keyword>
<comment type="similarity">
    <text evidence="1 2">Belongs to the outer membrane factor (OMF) (TC 1.B.17) family.</text>
</comment>
<dbReference type="STRING" id="1129793.GPLA_3335"/>